<dbReference type="Gene3D" id="2.60.40.2000">
    <property type="match status" value="1"/>
</dbReference>
<dbReference type="InterPro" id="IPR038705">
    <property type="entry name" value="YabP_sf"/>
</dbReference>
<protein>
    <submittedName>
        <fullName evidence="1">Sporulation protein YabP</fullName>
    </submittedName>
</protein>
<dbReference type="InterPro" id="IPR022476">
    <property type="entry name" value="Spore_YabP/YqfC"/>
</dbReference>
<dbReference type="GO" id="GO:0030435">
    <property type="term" value="P:sporulation resulting in formation of a cellular spore"/>
    <property type="evidence" value="ECO:0007669"/>
    <property type="project" value="InterPro"/>
</dbReference>
<organism evidence="1 2">
    <name type="scientific">Acidilutibacter cellobiosedens</name>
    <dbReference type="NCBI Taxonomy" id="2507161"/>
    <lineage>
        <taxon>Bacteria</taxon>
        <taxon>Bacillati</taxon>
        <taxon>Bacillota</taxon>
        <taxon>Tissierellia</taxon>
        <taxon>Tissierellales</taxon>
        <taxon>Acidilutibacteraceae</taxon>
        <taxon>Acidilutibacter</taxon>
    </lineage>
</organism>
<dbReference type="RefSeq" id="WP_071141108.1">
    <property type="nucleotide sequence ID" value="NZ_CP035282.1"/>
</dbReference>
<dbReference type="Proteomes" id="UP000287969">
    <property type="component" value="Chromosome"/>
</dbReference>
<dbReference type="EMBL" id="CP035282">
    <property type="protein sequence ID" value="QAT62762.1"/>
    <property type="molecule type" value="Genomic_DNA"/>
</dbReference>
<dbReference type="PIRSF" id="PIRSF011576">
    <property type="entry name" value="YabP"/>
    <property type="match status" value="1"/>
</dbReference>
<evidence type="ECO:0000313" key="1">
    <source>
        <dbReference type="EMBL" id="QAT62762.1"/>
    </source>
</evidence>
<dbReference type="Pfam" id="PF07873">
    <property type="entry name" value="YabP"/>
    <property type="match status" value="1"/>
</dbReference>
<name>A0A410QFA5_9FIRM</name>
<accession>A0A410QFA5</accession>
<proteinExistence type="predicted"/>
<keyword evidence="2" id="KW-1185">Reference proteome</keyword>
<dbReference type="InterPro" id="IPR012504">
    <property type="entry name" value="Spore_YabP"/>
</dbReference>
<dbReference type="OrthoDB" id="9795125at2"/>
<reference evidence="2" key="1">
    <citation type="submission" date="2019-01" db="EMBL/GenBank/DDBJ databases">
        <title>Draft genomes of a novel of Sporanaerobacter strains.</title>
        <authorList>
            <person name="Ma S."/>
        </authorList>
    </citation>
    <scope>NUCLEOTIDE SEQUENCE [LARGE SCALE GENOMIC DNA]</scope>
    <source>
        <strain evidence="2">NJN-17</strain>
    </source>
</reference>
<dbReference type="AlphaFoldDB" id="A0A410QFA5"/>
<sequence length="93" mass="10235">MGENKTTFTTQNIILENRGNLTITGIEQVESFNDNTIILNSIKGGIVIKGNELNISNLNLEKGNLNIEGTINSITYSNKDNIGKNSLFGKMFK</sequence>
<dbReference type="NCBIfam" id="TIGR02892">
    <property type="entry name" value="spore_yabP"/>
    <property type="match status" value="1"/>
</dbReference>
<gene>
    <name evidence="1" type="primary">yabP</name>
    <name evidence="1" type="ORF">EQM13_14910</name>
</gene>
<evidence type="ECO:0000313" key="2">
    <source>
        <dbReference type="Proteomes" id="UP000287969"/>
    </source>
</evidence>
<dbReference type="KEGG" id="spoa:EQM13_14910"/>